<comment type="caution">
    <text evidence="2">The sequence shown here is derived from an EMBL/GenBank/DDBJ whole genome shotgun (WGS) entry which is preliminary data.</text>
</comment>
<evidence type="ECO:0000313" key="2">
    <source>
        <dbReference type="EMBL" id="GAG71967.1"/>
    </source>
</evidence>
<feature type="domain" description="Abortive phage infection protein C-terminal" evidence="1">
    <location>
        <begin position="127"/>
        <end position="419"/>
    </location>
</feature>
<dbReference type="AlphaFoldDB" id="X1ARM2"/>
<evidence type="ECO:0000259" key="1">
    <source>
        <dbReference type="Pfam" id="PF10592"/>
    </source>
</evidence>
<protein>
    <recommendedName>
        <fullName evidence="1">Abortive phage infection protein C-terminal domain-containing protein</fullName>
    </recommendedName>
</protein>
<name>X1ARM2_9ZZZZ</name>
<reference evidence="2" key="1">
    <citation type="journal article" date="2014" name="Front. Microbiol.">
        <title>High frequency of phylogenetically diverse reductive dehalogenase-homologous genes in deep subseafloor sedimentary metagenomes.</title>
        <authorList>
            <person name="Kawai M."/>
            <person name="Futagami T."/>
            <person name="Toyoda A."/>
            <person name="Takaki Y."/>
            <person name="Nishi S."/>
            <person name="Hori S."/>
            <person name="Arai W."/>
            <person name="Tsubouchi T."/>
            <person name="Morono Y."/>
            <person name="Uchiyama I."/>
            <person name="Ito T."/>
            <person name="Fujiyama A."/>
            <person name="Inagaki F."/>
            <person name="Takami H."/>
        </authorList>
    </citation>
    <scope>NUCLEOTIDE SEQUENCE</scope>
    <source>
        <strain evidence="2">Expedition CK06-06</strain>
    </source>
</reference>
<organism evidence="2">
    <name type="scientific">marine sediment metagenome</name>
    <dbReference type="NCBI Taxonomy" id="412755"/>
    <lineage>
        <taxon>unclassified sequences</taxon>
        <taxon>metagenomes</taxon>
        <taxon>ecological metagenomes</taxon>
    </lineage>
</organism>
<dbReference type="Pfam" id="PF10592">
    <property type="entry name" value="AIPR"/>
    <property type="match status" value="1"/>
</dbReference>
<gene>
    <name evidence="2" type="ORF">S01H4_02005</name>
</gene>
<dbReference type="EMBL" id="BART01000409">
    <property type="protein sequence ID" value="GAG71967.1"/>
    <property type="molecule type" value="Genomic_DNA"/>
</dbReference>
<sequence>ALSAAINKGNQATKRLMNEAFDAIRKKKYLLELTFISTHKYAPHLDDLIYKTLGFGEGEFRVYHFDRIMQLYYDKMRDFTPSLGVYNLPFVDSDKSIIKTSDYKSWVLTISVEEIRSLVNKYEDKLFRKNVRNFLGKSRTNKKIIETLDKDPAHFWYYNNGITILCDKANIVMEKGYVRLENPQIVNGCQTVKSIQKYDGEVKGEVMVRIIESIDHEFVNFLTLYQNSSNPVRNRDLKSNDPVQIRLKHEFRRQGYYYEIKRGEEYRKMAKKYPALKSEFDDNVIDNELVAKLLVTVRMGPATALSKGSDMFFSDYYDKLFTPNLSTFNCLAPFYLYDVIRDTYRGNTKKFYSFDKDWVFKNRALHYVLAFIYRSIDKSRNWEKDFVSFYGKSTKTGYQRFSRKMEKIINKYFEYIYKTWDEKEYYNTYLQSSKTMKNILTKFGEEISGLDNKTKTIFREVL</sequence>
<dbReference type="InterPro" id="IPR018891">
    <property type="entry name" value="AIPR_C"/>
</dbReference>
<accession>X1ARM2</accession>
<proteinExistence type="predicted"/>
<feature type="non-terminal residue" evidence="2">
    <location>
        <position position="1"/>
    </location>
</feature>